<protein>
    <submittedName>
        <fullName evidence="1">Uncharacterized protein</fullName>
    </submittedName>
</protein>
<organism evidence="1 2">
    <name type="scientific">Rotaria magnacalcarata</name>
    <dbReference type="NCBI Taxonomy" id="392030"/>
    <lineage>
        <taxon>Eukaryota</taxon>
        <taxon>Metazoa</taxon>
        <taxon>Spiralia</taxon>
        <taxon>Gnathifera</taxon>
        <taxon>Rotifera</taxon>
        <taxon>Eurotatoria</taxon>
        <taxon>Bdelloidea</taxon>
        <taxon>Philodinida</taxon>
        <taxon>Philodinidae</taxon>
        <taxon>Rotaria</taxon>
    </lineage>
</organism>
<dbReference type="AlphaFoldDB" id="A0A8S2W225"/>
<sequence length="298" mass="34140">MSPTSYSKDFPSMLEYLLYRAALFHLQPTNLYHHHFCLKHWKYLSSAEKKRCNVCRLLREQDSASSSDVRLVSKPLAIGIWEEGQPANNLAIYDRPICAILNSSVLLSPIQSDSDSDDIDYQPDFNDFQHHTEKTIFKLLNQFLEETGFDGRIITTSSYSKLGEKLPIQFAPSTYEADIVWRHIMDDEYENSIDEKGFDVVMNAINNALDESNRYSIKRQIIAIIARFSGIEEHQSNTSRQPLEQYNQQQARHFLEFVLSPSITTDIQFGRKSLTLANGATLDVVNTILIVKKQPVAI</sequence>
<accession>A0A8S2W225</accession>
<proteinExistence type="predicted"/>
<dbReference type="EMBL" id="CAJOBI010064010">
    <property type="protein sequence ID" value="CAF4427706.1"/>
    <property type="molecule type" value="Genomic_DNA"/>
</dbReference>
<name>A0A8S2W225_9BILA</name>
<reference evidence="1" key="1">
    <citation type="submission" date="2021-02" db="EMBL/GenBank/DDBJ databases">
        <authorList>
            <person name="Nowell W R."/>
        </authorList>
    </citation>
    <scope>NUCLEOTIDE SEQUENCE</scope>
</reference>
<gene>
    <name evidence="1" type="ORF">SMN809_LOCUS31663</name>
</gene>
<evidence type="ECO:0000313" key="2">
    <source>
        <dbReference type="Proteomes" id="UP000676336"/>
    </source>
</evidence>
<dbReference type="Proteomes" id="UP000676336">
    <property type="component" value="Unassembled WGS sequence"/>
</dbReference>
<evidence type="ECO:0000313" key="1">
    <source>
        <dbReference type="EMBL" id="CAF4427706.1"/>
    </source>
</evidence>
<comment type="caution">
    <text evidence="1">The sequence shown here is derived from an EMBL/GenBank/DDBJ whole genome shotgun (WGS) entry which is preliminary data.</text>
</comment>